<protein>
    <submittedName>
        <fullName evidence="2">SFRICE_020316</fullName>
    </submittedName>
</protein>
<evidence type="ECO:0000256" key="1">
    <source>
        <dbReference type="SAM" id="MobiDB-lite"/>
    </source>
</evidence>
<feature type="compositionally biased region" description="Basic and acidic residues" evidence="1">
    <location>
        <begin position="58"/>
        <end position="68"/>
    </location>
</feature>
<name>A0A2H1W1T7_SPOFR</name>
<sequence length="74" mass="8110">MPALSYNAGRAKNKQTQQSPDGKQSAPNKDKLQGRQIESRAADYPGATDYPAGLPGLRLEKQEKERGGYSRFVS</sequence>
<organism evidence="2">
    <name type="scientific">Spodoptera frugiperda</name>
    <name type="common">Fall armyworm</name>
    <dbReference type="NCBI Taxonomy" id="7108"/>
    <lineage>
        <taxon>Eukaryota</taxon>
        <taxon>Metazoa</taxon>
        <taxon>Ecdysozoa</taxon>
        <taxon>Arthropoda</taxon>
        <taxon>Hexapoda</taxon>
        <taxon>Insecta</taxon>
        <taxon>Pterygota</taxon>
        <taxon>Neoptera</taxon>
        <taxon>Endopterygota</taxon>
        <taxon>Lepidoptera</taxon>
        <taxon>Glossata</taxon>
        <taxon>Ditrysia</taxon>
        <taxon>Noctuoidea</taxon>
        <taxon>Noctuidae</taxon>
        <taxon>Amphipyrinae</taxon>
        <taxon>Spodoptera</taxon>
    </lineage>
</organism>
<proteinExistence type="predicted"/>
<feature type="region of interest" description="Disordered" evidence="1">
    <location>
        <begin position="1"/>
        <end position="74"/>
    </location>
</feature>
<reference evidence="2" key="1">
    <citation type="submission" date="2016-07" db="EMBL/GenBank/DDBJ databases">
        <authorList>
            <person name="Bretaudeau A."/>
        </authorList>
    </citation>
    <scope>NUCLEOTIDE SEQUENCE</scope>
    <source>
        <strain evidence="2">Rice</strain>
        <tissue evidence="2">Whole body</tissue>
    </source>
</reference>
<evidence type="ECO:0000313" key="2">
    <source>
        <dbReference type="EMBL" id="SOQ46474.1"/>
    </source>
</evidence>
<feature type="compositionally biased region" description="Basic and acidic residues" evidence="1">
    <location>
        <begin position="28"/>
        <end position="41"/>
    </location>
</feature>
<gene>
    <name evidence="2" type="ORF">SFRICE_020316</name>
</gene>
<feature type="compositionally biased region" description="Polar residues" evidence="1">
    <location>
        <begin position="14"/>
        <end position="27"/>
    </location>
</feature>
<dbReference type="EMBL" id="ODYU01005532">
    <property type="protein sequence ID" value="SOQ46474.1"/>
    <property type="molecule type" value="Genomic_DNA"/>
</dbReference>
<accession>A0A2H1W1T7</accession>
<dbReference type="AlphaFoldDB" id="A0A2H1W1T7"/>